<feature type="domain" description="HTH marR-type" evidence="2">
    <location>
        <begin position="14"/>
        <end position="148"/>
    </location>
</feature>
<dbReference type="SUPFAM" id="SSF46785">
    <property type="entry name" value="Winged helix' DNA-binding domain"/>
    <property type="match status" value="1"/>
</dbReference>
<dbReference type="PRINTS" id="PR00598">
    <property type="entry name" value="HTHMARR"/>
</dbReference>
<comment type="caution">
    <text evidence="3">The sequence shown here is derived from an EMBL/GenBank/DDBJ whole genome shotgun (WGS) entry which is preliminary data.</text>
</comment>
<dbReference type="InterPro" id="IPR036390">
    <property type="entry name" value="WH_DNA-bd_sf"/>
</dbReference>
<feature type="region of interest" description="Disordered" evidence="1">
    <location>
        <begin position="149"/>
        <end position="170"/>
    </location>
</feature>
<proteinExistence type="predicted"/>
<dbReference type="Gene3D" id="1.10.10.10">
    <property type="entry name" value="Winged helix-like DNA-binding domain superfamily/Winged helix DNA-binding domain"/>
    <property type="match status" value="1"/>
</dbReference>
<dbReference type="EMBL" id="JAERRF010000001">
    <property type="protein sequence ID" value="MBL1095300.1"/>
    <property type="molecule type" value="Genomic_DNA"/>
</dbReference>
<dbReference type="PROSITE" id="PS50995">
    <property type="entry name" value="HTH_MARR_2"/>
    <property type="match status" value="1"/>
</dbReference>
<dbReference type="InterPro" id="IPR036388">
    <property type="entry name" value="WH-like_DNA-bd_sf"/>
</dbReference>
<dbReference type="Proteomes" id="UP000634229">
    <property type="component" value="Unassembled WGS sequence"/>
</dbReference>
<dbReference type="Pfam" id="PF01047">
    <property type="entry name" value="MarR"/>
    <property type="match status" value="1"/>
</dbReference>
<keyword evidence="4" id="KW-1185">Reference proteome</keyword>
<dbReference type="InterPro" id="IPR039422">
    <property type="entry name" value="MarR/SlyA-like"/>
</dbReference>
<evidence type="ECO:0000259" key="2">
    <source>
        <dbReference type="PROSITE" id="PS50995"/>
    </source>
</evidence>
<reference evidence="3 4" key="1">
    <citation type="submission" date="2021-01" db="EMBL/GenBank/DDBJ databases">
        <title>WGS of actinomycetes isolated from Thailand.</title>
        <authorList>
            <person name="Thawai C."/>
        </authorList>
    </citation>
    <scope>NUCLEOTIDE SEQUENCE [LARGE SCALE GENOMIC DNA]</scope>
    <source>
        <strain evidence="3 4">CA1R205</strain>
    </source>
</reference>
<evidence type="ECO:0000313" key="3">
    <source>
        <dbReference type="EMBL" id="MBL1095300.1"/>
    </source>
</evidence>
<accession>A0ABS1N5E0</accession>
<dbReference type="SMART" id="SM00347">
    <property type="entry name" value="HTH_MARR"/>
    <property type="match status" value="1"/>
</dbReference>
<dbReference type="PANTHER" id="PTHR33164">
    <property type="entry name" value="TRANSCRIPTIONAL REGULATOR, MARR FAMILY"/>
    <property type="match status" value="1"/>
</dbReference>
<dbReference type="PANTHER" id="PTHR33164:SF94">
    <property type="entry name" value="TRANSCRIPTIONAL REGULATORY PROTEIN-RELATED"/>
    <property type="match status" value="1"/>
</dbReference>
<name>A0ABS1N5E0_9ACTN</name>
<sequence>MPTSSPLPVPESDVEAMVNALLVASRLLVAVSARSLAAVEETLTLPQFRMLVVLENSGQLSLSRLAEELGVQPSTAMRMIDRLVAAGMVARGASEVDRRASVIALTETGRRTVEEVTQRRKGELTGIVEAMSVGQRRGLIEALRAFTEAGGEPSGGHAGERGARRRVAGW</sequence>
<evidence type="ECO:0000256" key="1">
    <source>
        <dbReference type="SAM" id="MobiDB-lite"/>
    </source>
</evidence>
<evidence type="ECO:0000313" key="4">
    <source>
        <dbReference type="Proteomes" id="UP000634229"/>
    </source>
</evidence>
<gene>
    <name evidence="3" type="ORF">JK363_01150</name>
</gene>
<organism evidence="3 4">
    <name type="scientific">Streptomyces coffeae</name>
    <dbReference type="NCBI Taxonomy" id="621382"/>
    <lineage>
        <taxon>Bacteria</taxon>
        <taxon>Bacillati</taxon>
        <taxon>Actinomycetota</taxon>
        <taxon>Actinomycetes</taxon>
        <taxon>Kitasatosporales</taxon>
        <taxon>Streptomycetaceae</taxon>
        <taxon>Streptomyces</taxon>
    </lineage>
</organism>
<dbReference type="InterPro" id="IPR000835">
    <property type="entry name" value="HTH_MarR-typ"/>
</dbReference>
<protein>
    <submittedName>
        <fullName evidence="3">MarR family transcriptional regulator</fullName>
    </submittedName>
</protein>
<dbReference type="RefSeq" id="WP_201870585.1">
    <property type="nucleotide sequence ID" value="NZ_JAERRF010000001.1"/>
</dbReference>